<proteinExistence type="predicted"/>
<dbReference type="AlphaFoldDB" id="A0A2C9U3C2"/>
<evidence type="ECO:0000313" key="1">
    <source>
        <dbReference type="EMBL" id="OAY24144.1"/>
    </source>
</evidence>
<sequence>MPYLKPLPDHLKYVYLGAEKTLPVIVSNQLSQHEEESLLKVLKKHKGAIGWTIDDIKGISPATCMHKIHMEEECKPVRDA</sequence>
<reference evidence="1" key="1">
    <citation type="submission" date="2016-02" db="EMBL/GenBank/DDBJ databases">
        <title>WGS assembly of Manihot esculenta.</title>
        <authorList>
            <person name="Bredeson J.V."/>
            <person name="Prochnik S.E."/>
            <person name="Lyons J.B."/>
            <person name="Schmutz J."/>
            <person name="Grimwood J."/>
            <person name="Vrebalov J."/>
            <person name="Bart R.S."/>
            <person name="Amuge T."/>
            <person name="Ferguson M.E."/>
            <person name="Green R."/>
            <person name="Putnam N."/>
            <person name="Stites J."/>
            <person name="Rounsley S."/>
            <person name="Rokhsar D.S."/>
        </authorList>
    </citation>
    <scope>NUCLEOTIDE SEQUENCE [LARGE SCALE GENOMIC DNA]</scope>
    <source>
        <tissue evidence="1">Leaf</tissue>
    </source>
</reference>
<organism evidence="1">
    <name type="scientific">Manihot esculenta</name>
    <name type="common">Cassava</name>
    <name type="synonym">Jatropha manihot</name>
    <dbReference type="NCBI Taxonomy" id="3983"/>
    <lineage>
        <taxon>Eukaryota</taxon>
        <taxon>Viridiplantae</taxon>
        <taxon>Streptophyta</taxon>
        <taxon>Embryophyta</taxon>
        <taxon>Tracheophyta</taxon>
        <taxon>Spermatophyta</taxon>
        <taxon>Magnoliopsida</taxon>
        <taxon>eudicotyledons</taxon>
        <taxon>Gunneridae</taxon>
        <taxon>Pentapetalae</taxon>
        <taxon>rosids</taxon>
        <taxon>fabids</taxon>
        <taxon>Malpighiales</taxon>
        <taxon>Euphorbiaceae</taxon>
        <taxon>Crotonoideae</taxon>
        <taxon>Manihoteae</taxon>
        <taxon>Manihot</taxon>
    </lineage>
</organism>
<accession>A0A2C9U3C2</accession>
<gene>
    <name evidence="1" type="ORF">MANES_18G137900</name>
</gene>
<protein>
    <submittedName>
        <fullName evidence="1">Uncharacterized protein</fullName>
    </submittedName>
</protein>
<name>A0A2C9U3C2_MANES</name>
<dbReference type="EMBL" id="CM004404">
    <property type="protein sequence ID" value="OAY24144.1"/>
    <property type="molecule type" value="Genomic_DNA"/>
</dbReference>